<evidence type="ECO:0000313" key="1">
    <source>
        <dbReference type="EnsemblMetazoa" id="MESCA001888-PA"/>
    </source>
</evidence>
<dbReference type="EMBL" id="CAQQ02392560">
    <property type="status" value="NOT_ANNOTATED_CDS"/>
    <property type="molecule type" value="Genomic_DNA"/>
</dbReference>
<evidence type="ECO:0000313" key="2">
    <source>
        <dbReference type="Proteomes" id="UP000015102"/>
    </source>
</evidence>
<dbReference type="EMBL" id="CAQQ02392562">
    <property type="status" value="NOT_ANNOTATED_CDS"/>
    <property type="molecule type" value="Genomic_DNA"/>
</dbReference>
<accession>T1GEW5</accession>
<dbReference type="Proteomes" id="UP000015102">
    <property type="component" value="Unassembled WGS sequence"/>
</dbReference>
<organism evidence="1 2">
    <name type="scientific">Megaselia scalaris</name>
    <name type="common">Humpbacked fly</name>
    <name type="synonym">Phora scalaris</name>
    <dbReference type="NCBI Taxonomy" id="36166"/>
    <lineage>
        <taxon>Eukaryota</taxon>
        <taxon>Metazoa</taxon>
        <taxon>Ecdysozoa</taxon>
        <taxon>Arthropoda</taxon>
        <taxon>Hexapoda</taxon>
        <taxon>Insecta</taxon>
        <taxon>Pterygota</taxon>
        <taxon>Neoptera</taxon>
        <taxon>Endopterygota</taxon>
        <taxon>Diptera</taxon>
        <taxon>Brachycera</taxon>
        <taxon>Muscomorpha</taxon>
        <taxon>Platypezoidea</taxon>
        <taxon>Phoridae</taxon>
        <taxon>Megaseliini</taxon>
        <taxon>Megaselia</taxon>
    </lineage>
</organism>
<sequence length="67" mass="8036">MARLFNQLINGTDSRVPSIRTHFSFPQFRKRPLLTILEKESITYKIREEYRKIHRKLLINVTFSSVT</sequence>
<dbReference type="EnsemblMetazoa" id="MESCA001888-RA">
    <property type="protein sequence ID" value="MESCA001888-PA"/>
    <property type="gene ID" value="MESCA001888"/>
</dbReference>
<reference evidence="1" key="2">
    <citation type="submission" date="2015-06" db="UniProtKB">
        <authorList>
            <consortium name="EnsemblMetazoa"/>
        </authorList>
    </citation>
    <scope>IDENTIFICATION</scope>
</reference>
<dbReference type="AlphaFoldDB" id="T1GEW5"/>
<protein>
    <submittedName>
        <fullName evidence="1">Uncharacterized protein</fullName>
    </submittedName>
</protein>
<dbReference type="EMBL" id="CAQQ02392561">
    <property type="status" value="NOT_ANNOTATED_CDS"/>
    <property type="molecule type" value="Genomic_DNA"/>
</dbReference>
<keyword evidence="2" id="KW-1185">Reference proteome</keyword>
<dbReference type="HOGENOM" id="CLU_2815353_0_0_1"/>
<proteinExistence type="predicted"/>
<name>T1GEW5_MEGSC</name>
<reference evidence="2" key="1">
    <citation type="submission" date="2013-02" db="EMBL/GenBank/DDBJ databases">
        <authorList>
            <person name="Hughes D."/>
        </authorList>
    </citation>
    <scope>NUCLEOTIDE SEQUENCE</scope>
    <source>
        <strain>Durham</strain>
        <strain evidence="2">NC isolate 2 -- Noor lab</strain>
    </source>
</reference>